<keyword evidence="5 13" id="KW-0597">Phosphoprotein</keyword>
<gene>
    <name evidence="18" type="ORF">ACFOHL_02015</name>
</gene>
<keyword evidence="14" id="KW-0175">Coiled coil</keyword>
<dbReference type="Gene3D" id="1.10.287.130">
    <property type="match status" value="1"/>
</dbReference>
<keyword evidence="8" id="KW-0067">ATP-binding</keyword>
<dbReference type="Pfam" id="PF01627">
    <property type="entry name" value="Hpt"/>
    <property type="match status" value="1"/>
</dbReference>
<dbReference type="SMART" id="SM00388">
    <property type="entry name" value="HisKA"/>
    <property type="match status" value="1"/>
</dbReference>
<dbReference type="Pfam" id="PF00512">
    <property type="entry name" value="HisKA"/>
    <property type="match status" value="1"/>
</dbReference>
<dbReference type="PANTHER" id="PTHR45339">
    <property type="entry name" value="HYBRID SIGNAL TRANSDUCTION HISTIDINE KINASE J"/>
    <property type="match status" value="1"/>
</dbReference>
<dbReference type="SUPFAM" id="SSF47226">
    <property type="entry name" value="Histidine-containing phosphotransfer domain, HPT domain"/>
    <property type="match status" value="1"/>
</dbReference>
<evidence type="ECO:0000256" key="4">
    <source>
        <dbReference type="ARBA" id="ARBA00022475"/>
    </source>
</evidence>
<dbReference type="PROSITE" id="PS50110">
    <property type="entry name" value="RESPONSE_REGULATORY"/>
    <property type="match status" value="1"/>
</dbReference>
<dbReference type="InterPro" id="IPR008207">
    <property type="entry name" value="Sig_transdc_His_kin_Hpt_dom"/>
</dbReference>
<evidence type="ECO:0000256" key="2">
    <source>
        <dbReference type="ARBA" id="ARBA00004651"/>
    </source>
</evidence>
<evidence type="ECO:0000256" key="1">
    <source>
        <dbReference type="ARBA" id="ARBA00000085"/>
    </source>
</evidence>
<evidence type="ECO:0000256" key="10">
    <source>
        <dbReference type="ARBA" id="ARBA00023012"/>
    </source>
</evidence>
<dbReference type="PRINTS" id="PR00344">
    <property type="entry name" value="BCTRLSENSOR"/>
</dbReference>
<dbReference type="Gene3D" id="3.30.565.10">
    <property type="entry name" value="Histidine kinase-like ATPase, C-terminal domain"/>
    <property type="match status" value="1"/>
</dbReference>
<evidence type="ECO:0000313" key="19">
    <source>
        <dbReference type="Proteomes" id="UP001595478"/>
    </source>
</evidence>
<dbReference type="InterPro" id="IPR011006">
    <property type="entry name" value="CheY-like_superfamily"/>
</dbReference>
<evidence type="ECO:0000256" key="13">
    <source>
        <dbReference type="PROSITE-ProRule" id="PRU00169"/>
    </source>
</evidence>
<dbReference type="SUPFAM" id="SSF47384">
    <property type="entry name" value="Homodimeric domain of signal transducing histidine kinase"/>
    <property type="match status" value="1"/>
</dbReference>
<evidence type="ECO:0000256" key="11">
    <source>
        <dbReference type="ARBA" id="ARBA00023136"/>
    </source>
</evidence>
<reference evidence="19" key="1">
    <citation type="journal article" date="2019" name="Int. J. Syst. Evol. Microbiol.">
        <title>The Global Catalogue of Microorganisms (GCM) 10K type strain sequencing project: providing services to taxonomists for standard genome sequencing and annotation.</title>
        <authorList>
            <consortium name="The Broad Institute Genomics Platform"/>
            <consortium name="The Broad Institute Genome Sequencing Center for Infectious Disease"/>
            <person name="Wu L."/>
            <person name="Ma J."/>
        </authorList>
    </citation>
    <scope>NUCLEOTIDE SEQUENCE [LARGE SCALE GENOMIC DNA]</scope>
    <source>
        <strain evidence="19">KCTC 52473</strain>
    </source>
</reference>
<dbReference type="Gene3D" id="3.40.50.2300">
    <property type="match status" value="1"/>
</dbReference>
<comment type="catalytic activity">
    <reaction evidence="1">
        <text>ATP + protein L-histidine = ADP + protein N-phospho-L-histidine.</text>
        <dbReference type="EC" id="2.7.13.3"/>
    </reaction>
</comment>
<dbReference type="InterPro" id="IPR036641">
    <property type="entry name" value="HPT_dom_sf"/>
</dbReference>
<keyword evidence="19" id="KW-1185">Reference proteome</keyword>
<feature type="modified residue" description="4-aspartylphosphate" evidence="13">
    <location>
        <position position="368"/>
    </location>
</feature>
<dbReference type="CDD" id="cd00082">
    <property type="entry name" value="HisKA"/>
    <property type="match status" value="1"/>
</dbReference>
<protein>
    <recommendedName>
        <fullName evidence="3">histidine kinase</fullName>
        <ecNumber evidence="3">2.7.13.3</ecNumber>
    </recommendedName>
</protein>
<evidence type="ECO:0000259" key="15">
    <source>
        <dbReference type="PROSITE" id="PS50109"/>
    </source>
</evidence>
<dbReference type="InterPro" id="IPR005467">
    <property type="entry name" value="His_kinase_dom"/>
</dbReference>
<feature type="coiled-coil region" evidence="14">
    <location>
        <begin position="7"/>
        <end position="66"/>
    </location>
</feature>
<proteinExistence type="predicted"/>
<evidence type="ECO:0000256" key="8">
    <source>
        <dbReference type="ARBA" id="ARBA00022840"/>
    </source>
</evidence>
<evidence type="ECO:0000256" key="5">
    <source>
        <dbReference type="ARBA" id="ARBA00022553"/>
    </source>
</evidence>
<dbReference type="PROSITE" id="PS50894">
    <property type="entry name" value="HPT"/>
    <property type="match status" value="1"/>
</dbReference>
<keyword evidence="10" id="KW-0902">Two-component regulatory system</keyword>
<dbReference type="EC" id="2.7.13.3" evidence="3"/>
<dbReference type="RefSeq" id="WP_376918521.1">
    <property type="nucleotide sequence ID" value="NZ_JBHRSW010000004.1"/>
</dbReference>
<dbReference type="Pfam" id="PF00072">
    <property type="entry name" value="Response_reg"/>
    <property type="match status" value="1"/>
</dbReference>
<dbReference type="Pfam" id="PF02518">
    <property type="entry name" value="HATPase_c"/>
    <property type="match status" value="1"/>
</dbReference>
<name>A0ABV7FNB4_9ALTE</name>
<dbReference type="Gene3D" id="1.20.120.160">
    <property type="entry name" value="HPT domain"/>
    <property type="match status" value="1"/>
</dbReference>
<feature type="domain" description="Response regulatory" evidence="16">
    <location>
        <begin position="319"/>
        <end position="436"/>
    </location>
</feature>
<evidence type="ECO:0000256" key="6">
    <source>
        <dbReference type="ARBA" id="ARBA00022692"/>
    </source>
</evidence>
<evidence type="ECO:0000256" key="3">
    <source>
        <dbReference type="ARBA" id="ARBA00012438"/>
    </source>
</evidence>
<dbReference type="CDD" id="cd16922">
    <property type="entry name" value="HATPase_EvgS-ArcB-TorS-like"/>
    <property type="match status" value="1"/>
</dbReference>
<sequence>MSDSEEVAKLHRRLARERAARKEAERLLEEKSSALYEKNLELYSLSESLEKLVAERTMQMQNARDEALTALKVKTNFIANMSHELRTPLNGVLGIMTLLKGEALTNEQQELIRIAESSGKHLLEVINDILDFSKIEANKITIEVAPLEIRPYIKEVVSPFALQAKQKGINFVFSVDDAVETHLVTDKLRVTQIITNLLSNAIKFTDKGEVNLSFMKRNVGVYQLVVSDTGIGISKENINAVFEAFEQADTSITREFGGTGLGMNITKRLVDMLDGKIYVESQLKKGTSFFVELAMEIAEGHSIKNDADRVLPADIVDLHLLLVEDHKVNQLVAQRLLEGWGFKVSVAENGLKAIELVKSQSFNGILMDLQMPLMGGMEATQIIRKEQLIPNDTPIIAMTAHSSDEHIKECLDAGMQAHISKPIDTTHLLNVLKMHIRMKVPLIEQDTSVNHVELIHVDIEDGLSRVGGDWLLLYDLIGRFLNELTVLDKNFTEAQSKQEIQTALSIFHKIKGSAGNLGMNSLSTIVADLEMLLFNSQVWPDEQALHRFRTIVSEIRADFSTLANPKQENETHNKIKVSDTKVIEQITTVLSSLKQDVFAAEDALTELLAYELGTDIRALLSEAELSMQQFDIEKASAALTKAKQLLESTNE</sequence>
<evidence type="ECO:0000313" key="18">
    <source>
        <dbReference type="EMBL" id="MFC3120385.1"/>
    </source>
</evidence>
<dbReference type="CDD" id="cd17546">
    <property type="entry name" value="REC_hyHK_CKI1_RcsC-like"/>
    <property type="match status" value="1"/>
</dbReference>
<keyword evidence="6" id="KW-0812">Transmembrane</keyword>
<keyword evidence="4" id="KW-1003">Cell membrane</keyword>
<keyword evidence="9" id="KW-1133">Transmembrane helix</keyword>
<evidence type="ECO:0000259" key="17">
    <source>
        <dbReference type="PROSITE" id="PS50894"/>
    </source>
</evidence>
<dbReference type="PROSITE" id="PS50109">
    <property type="entry name" value="HIS_KIN"/>
    <property type="match status" value="1"/>
</dbReference>
<dbReference type="InterPro" id="IPR001789">
    <property type="entry name" value="Sig_transdc_resp-reg_receiver"/>
</dbReference>
<feature type="domain" description="HPt" evidence="17">
    <location>
        <begin position="469"/>
        <end position="569"/>
    </location>
</feature>
<dbReference type="InterPro" id="IPR036890">
    <property type="entry name" value="HATPase_C_sf"/>
</dbReference>
<dbReference type="SUPFAM" id="SSF52172">
    <property type="entry name" value="CheY-like"/>
    <property type="match status" value="1"/>
</dbReference>
<evidence type="ECO:0000256" key="14">
    <source>
        <dbReference type="SAM" id="Coils"/>
    </source>
</evidence>
<evidence type="ECO:0000256" key="9">
    <source>
        <dbReference type="ARBA" id="ARBA00022989"/>
    </source>
</evidence>
<dbReference type="SUPFAM" id="SSF55874">
    <property type="entry name" value="ATPase domain of HSP90 chaperone/DNA topoisomerase II/histidine kinase"/>
    <property type="match status" value="1"/>
</dbReference>
<dbReference type="Proteomes" id="UP001595478">
    <property type="component" value="Unassembled WGS sequence"/>
</dbReference>
<dbReference type="SMART" id="SM00387">
    <property type="entry name" value="HATPase_c"/>
    <property type="match status" value="1"/>
</dbReference>
<evidence type="ECO:0000256" key="7">
    <source>
        <dbReference type="ARBA" id="ARBA00022741"/>
    </source>
</evidence>
<keyword evidence="7" id="KW-0547">Nucleotide-binding</keyword>
<dbReference type="InterPro" id="IPR004358">
    <property type="entry name" value="Sig_transdc_His_kin-like_C"/>
</dbReference>
<dbReference type="SMART" id="SM00448">
    <property type="entry name" value="REC"/>
    <property type="match status" value="1"/>
</dbReference>
<accession>A0ABV7FNB4</accession>
<comment type="subcellular location">
    <subcellularLocation>
        <location evidence="2">Cell membrane</location>
        <topology evidence="2">Multi-pass membrane protein</topology>
    </subcellularLocation>
</comment>
<dbReference type="InterPro" id="IPR036097">
    <property type="entry name" value="HisK_dim/P_sf"/>
</dbReference>
<evidence type="ECO:0000256" key="12">
    <source>
        <dbReference type="PROSITE-ProRule" id="PRU00110"/>
    </source>
</evidence>
<keyword evidence="11" id="KW-0472">Membrane</keyword>
<dbReference type="InterPro" id="IPR003661">
    <property type="entry name" value="HisK_dim/P_dom"/>
</dbReference>
<feature type="domain" description="Histidine kinase" evidence="15">
    <location>
        <begin position="80"/>
        <end position="297"/>
    </location>
</feature>
<evidence type="ECO:0000259" key="16">
    <source>
        <dbReference type="PROSITE" id="PS50110"/>
    </source>
</evidence>
<dbReference type="EMBL" id="JBHRSW010000004">
    <property type="protein sequence ID" value="MFC3120385.1"/>
    <property type="molecule type" value="Genomic_DNA"/>
</dbReference>
<feature type="modified residue" description="Phosphohistidine" evidence="12">
    <location>
        <position position="508"/>
    </location>
</feature>
<dbReference type="InterPro" id="IPR003594">
    <property type="entry name" value="HATPase_dom"/>
</dbReference>
<comment type="caution">
    <text evidence="18">The sequence shown here is derived from an EMBL/GenBank/DDBJ whole genome shotgun (WGS) entry which is preliminary data.</text>
</comment>
<organism evidence="18 19">
    <name type="scientific">Agaribacter flavus</name>
    <dbReference type="NCBI Taxonomy" id="1902781"/>
    <lineage>
        <taxon>Bacteria</taxon>
        <taxon>Pseudomonadati</taxon>
        <taxon>Pseudomonadota</taxon>
        <taxon>Gammaproteobacteria</taxon>
        <taxon>Alteromonadales</taxon>
        <taxon>Alteromonadaceae</taxon>
        <taxon>Agaribacter</taxon>
    </lineage>
</organism>
<dbReference type="PANTHER" id="PTHR45339:SF1">
    <property type="entry name" value="HYBRID SIGNAL TRANSDUCTION HISTIDINE KINASE J"/>
    <property type="match status" value="1"/>
</dbReference>